<evidence type="ECO:0000256" key="1">
    <source>
        <dbReference type="SAM" id="MobiDB-lite"/>
    </source>
</evidence>
<dbReference type="OrthoDB" id="2989516at2759"/>
<dbReference type="STRING" id="230819.A0A5C3LGC5"/>
<sequence length="642" mass="69298">MLCGLSLPLPSFPRKAKRRAQRPIISAPILQGSERMNQWRNVDVSGGLNNDSETYYLVPKHSANATGSTSNGRAPTVPRRPPTPTSLHPLDDNFDAITQTNTQLGTYSKNQTHHRPEPPKVPSPNRRPPISALNTLFGTGGNEGGKDAKGNSTNRGAYATSPVRASPVRTTAGDRSGPYHTSLPPPPPGQNHAHASSSSNNHLPPPHHHHQQQQPMSPNSSHSKGKARARPPPPDIAEEFGEYGTYVQEVEKMFGKQGDIDLSLSRVRNRDGTRENLTIGKVKNGKAPTRAQGGHQQPQFVISKNLGQVQPMKVSRNTSSRSNEATGGGTRPPRPKQDYEEISRRVVESTPDKTVIISTWREQVAREAEPEVETMSVYYVSGDVDTGMLEHAKMEFESFGAGSSMAPPPVPGQGQNGSRSRDLPNPAGPRVASKDMSAGGQSLPKLRESPRAIPRPDTSAPEPSRINSPSWIRPSQYVIQSPAGGAGTNSLEKHGGSISSISSSSSPSSSQLATPEQYAPTPPPKGPKQRKGARMEASTPINSRMPIPSFHPTRDGSLISTIKSSSSSGSAGGLERILETCRPSLVRIKPALGKLGITHKDHLRALNELDPETRDRELKEEALRNGVTLMEWAILVNRLKSL</sequence>
<accession>A0A5C3LGC5</accession>
<evidence type="ECO:0000313" key="2">
    <source>
        <dbReference type="EMBL" id="TFK27571.1"/>
    </source>
</evidence>
<dbReference type="EMBL" id="ML210163">
    <property type="protein sequence ID" value="TFK27571.1"/>
    <property type="molecule type" value="Genomic_DNA"/>
</dbReference>
<name>A0A5C3LGC5_COPMA</name>
<feature type="compositionally biased region" description="Polar residues" evidence="1">
    <location>
        <begin position="63"/>
        <end position="72"/>
    </location>
</feature>
<feature type="compositionally biased region" description="Low complexity" evidence="1">
    <location>
        <begin position="190"/>
        <end position="202"/>
    </location>
</feature>
<feature type="region of interest" description="Disordered" evidence="1">
    <location>
        <begin position="399"/>
        <end position="573"/>
    </location>
</feature>
<organism evidence="2 3">
    <name type="scientific">Coprinopsis marcescibilis</name>
    <name type="common">Agaric fungus</name>
    <name type="synonym">Psathyrella marcescibilis</name>
    <dbReference type="NCBI Taxonomy" id="230819"/>
    <lineage>
        <taxon>Eukaryota</taxon>
        <taxon>Fungi</taxon>
        <taxon>Dikarya</taxon>
        <taxon>Basidiomycota</taxon>
        <taxon>Agaricomycotina</taxon>
        <taxon>Agaricomycetes</taxon>
        <taxon>Agaricomycetidae</taxon>
        <taxon>Agaricales</taxon>
        <taxon>Agaricineae</taxon>
        <taxon>Psathyrellaceae</taxon>
        <taxon>Coprinopsis</taxon>
    </lineage>
</organism>
<dbReference type="Proteomes" id="UP000307440">
    <property type="component" value="Unassembled WGS sequence"/>
</dbReference>
<feature type="compositionally biased region" description="Low complexity" evidence="1">
    <location>
        <begin position="497"/>
        <end position="510"/>
    </location>
</feature>
<keyword evidence="3" id="KW-1185">Reference proteome</keyword>
<evidence type="ECO:0000313" key="3">
    <source>
        <dbReference type="Proteomes" id="UP000307440"/>
    </source>
</evidence>
<feature type="compositionally biased region" description="Low complexity" evidence="1">
    <location>
        <begin position="556"/>
        <end position="569"/>
    </location>
</feature>
<reference evidence="2 3" key="1">
    <citation type="journal article" date="2019" name="Nat. Ecol. Evol.">
        <title>Megaphylogeny resolves global patterns of mushroom evolution.</title>
        <authorList>
            <person name="Varga T."/>
            <person name="Krizsan K."/>
            <person name="Foldi C."/>
            <person name="Dima B."/>
            <person name="Sanchez-Garcia M."/>
            <person name="Sanchez-Ramirez S."/>
            <person name="Szollosi G.J."/>
            <person name="Szarkandi J.G."/>
            <person name="Papp V."/>
            <person name="Albert L."/>
            <person name="Andreopoulos W."/>
            <person name="Angelini C."/>
            <person name="Antonin V."/>
            <person name="Barry K.W."/>
            <person name="Bougher N.L."/>
            <person name="Buchanan P."/>
            <person name="Buyck B."/>
            <person name="Bense V."/>
            <person name="Catcheside P."/>
            <person name="Chovatia M."/>
            <person name="Cooper J."/>
            <person name="Damon W."/>
            <person name="Desjardin D."/>
            <person name="Finy P."/>
            <person name="Geml J."/>
            <person name="Haridas S."/>
            <person name="Hughes K."/>
            <person name="Justo A."/>
            <person name="Karasinski D."/>
            <person name="Kautmanova I."/>
            <person name="Kiss B."/>
            <person name="Kocsube S."/>
            <person name="Kotiranta H."/>
            <person name="LaButti K.M."/>
            <person name="Lechner B.E."/>
            <person name="Liimatainen K."/>
            <person name="Lipzen A."/>
            <person name="Lukacs Z."/>
            <person name="Mihaltcheva S."/>
            <person name="Morgado L.N."/>
            <person name="Niskanen T."/>
            <person name="Noordeloos M.E."/>
            <person name="Ohm R.A."/>
            <person name="Ortiz-Santana B."/>
            <person name="Ovrebo C."/>
            <person name="Racz N."/>
            <person name="Riley R."/>
            <person name="Savchenko A."/>
            <person name="Shiryaev A."/>
            <person name="Soop K."/>
            <person name="Spirin V."/>
            <person name="Szebenyi C."/>
            <person name="Tomsovsky M."/>
            <person name="Tulloss R.E."/>
            <person name="Uehling J."/>
            <person name="Grigoriev I.V."/>
            <person name="Vagvolgyi C."/>
            <person name="Papp T."/>
            <person name="Martin F.M."/>
            <person name="Miettinen O."/>
            <person name="Hibbett D.S."/>
            <person name="Nagy L.G."/>
        </authorList>
    </citation>
    <scope>NUCLEOTIDE SEQUENCE [LARGE SCALE GENOMIC DNA]</scope>
    <source>
        <strain evidence="2 3">CBS 121175</strain>
    </source>
</reference>
<feature type="region of interest" description="Disordered" evidence="1">
    <location>
        <begin position="62"/>
        <end position="93"/>
    </location>
</feature>
<dbReference type="AlphaFoldDB" id="A0A5C3LGC5"/>
<proteinExistence type="predicted"/>
<feature type="compositionally biased region" description="Low complexity" evidence="1">
    <location>
        <begin position="212"/>
        <end position="222"/>
    </location>
</feature>
<feature type="region of interest" description="Disordered" evidence="1">
    <location>
        <begin position="105"/>
        <end position="239"/>
    </location>
</feature>
<feature type="compositionally biased region" description="Basic and acidic residues" evidence="1">
    <location>
        <begin position="335"/>
        <end position="346"/>
    </location>
</feature>
<gene>
    <name evidence="2" type="ORF">FA15DRAFT_701779</name>
</gene>
<protein>
    <submittedName>
        <fullName evidence="2">Uncharacterized protein</fullName>
    </submittedName>
</protein>
<feature type="region of interest" description="Disordered" evidence="1">
    <location>
        <begin position="306"/>
        <end position="346"/>
    </location>
</feature>
<feature type="compositionally biased region" description="Polar residues" evidence="1">
    <location>
        <begin position="315"/>
        <end position="325"/>
    </location>
</feature>